<proteinExistence type="inferred from homology"/>
<feature type="domain" description="RING-type" evidence="10">
    <location>
        <begin position="335"/>
        <end position="377"/>
    </location>
</feature>
<comment type="similarity">
    <text evidence="6">Belongs to the RING-type zinc finger family. ATL subfamily.</text>
</comment>
<evidence type="ECO:0000313" key="11">
    <source>
        <dbReference type="EMBL" id="KAF8760466.1"/>
    </source>
</evidence>
<evidence type="ECO:0000256" key="3">
    <source>
        <dbReference type="ARBA" id="ARBA00022723"/>
    </source>
</evidence>
<dbReference type="Pfam" id="PF13639">
    <property type="entry name" value="zf-RING_2"/>
    <property type="match status" value="1"/>
</dbReference>
<feature type="transmembrane region" description="Helical" evidence="9">
    <location>
        <begin position="282"/>
        <end position="301"/>
    </location>
</feature>
<evidence type="ECO:0000256" key="5">
    <source>
        <dbReference type="ARBA" id="ARBA00022833"/>
    </source>
</evidence>
<evidence type="ECO:0000256" key="4">
    <source>
        <dbReference type="ARBA" id="ARBA00022771"/>
    </source>
</evidence>
<dbReference type="Gene3D" id="3.30.40.10">
    <property type="entry name" value="Zinc/RING finger domain, C3HC4 (zinc finger)"/>
    <property type="match status" value="1"/>
</dbReference>
<dbReference type="GO" id="GO:0061630">
    <property type="term" value="F:ubiquitin protein ligase activity"/>
    <property type="evidence" value="ECO:0007669"/>
    <property type="project" value="UniProtKB-EC"/>
</dbReference>
<keyword evidence="12" id="KW-1185">Reference proteome</keyword>
<feature type="region of interest" description="Disordered" evidence="8">
    <location>
        <begin position="220"/>
        <end position="240"/>
    </location>
</feature>
<dbReference type="AlphaFoldDB" id="A0A835FJM5"/>
<dbReference type="SUPFAM" id="SSF57850">
    <property type="entry name" value="RING/U-box"/>
    <property type="match status" value="1"/>
</dbReference>
<feature type="compositionally biased region" description="Pro residues" evidence="8">
    <location>
        <begin position="231"/>
        <end position="240"/>
    </location>
</feature>
<evidence type="ECO:0000256" key="2">
    <source>
        <dbReference type="ARBA" id="ARBA00012483"/>
    </source>
</evidence>
<evidence type="ECO:0000256" key="9">
    <source>
        <dbReference type="SAM" id="Phobius"/>
    </source>
</evidence>
<keyword evidence="4 7" id="KW-0863">Zinc-finger</keyword>
<dbReference type="SMART" id="SM00184">
    <property type="entry name" value="RING"/>
    <property type="match status" value="1"/>
</dbReference>
<comment type="caution">
    <text evidence="11">The sequence shown here is derived from an EMBL/GenBank/DDBJ whole genome shotgun (WGS) entry which is preliminary data.</text>
</comment>
<evidence type="ECO:0000256" key="6">
    <source>
        <dbReference type="ARBA" id="ARBA00024209"/>
    </source>
</evidence>
<dbReference type="InterPro" id="IPR013083">
    <property type="entry name" value="Znf_RING/FYVE/PHD"/>
</dbReference>
<evidence type="ECO:0000256" key="8">
    <source>
        <dbReference type="SAM" id="MobiDB-lite"/>
    </source>
</evidence>
<evidence type="ECO:0000256" key="7">
    <source>
        <dbReference type="PROSITE-ProRule" id="PRU00175"/>
    </source>
</evidence>
<keyword evidence="9" id="KW-0472">Membrane</keyword>
<feature type="transmembrane region" description="Helical" evidence="9">
    <location>
        <begin position="187"/>
        <end position="209"/>
    </location>
</feature>
<reference evidence="11" key="1">
    <citation type="submission" date="2020-07" db="EMBL/GenBank/DDBJ databases">
        <title>Genome sequence and genetic diversity analysis of an under-domesticated orphan crop, white fonio (Digitaria exilis).</title>
        <authorList>
            <person name="Bennetzen J.L."/>
            <person name="Chen S."/>
            <person name="Ma X."/>
            <person name="Wang X."/>
            <person name="Yssel A.E.J."/>
            <person name="Chaluvadi S.R."/>
            <person name="Johnson M."/>
            <person name="Gangashetty P."/>
            <person name="Hamidou F."/>
            <person name="Sanogo M.D."/>
            <person name="Zwaenepoel A."/>
            <person name="Wallace J."/>
            <person name="Van De Peer Y."/>
            <person name="Van Deynze A."/>
        </authorList>
    </citation>
    <scope>NUCLEOTIDE SEQUENCE</scope>
    <source>
        <tissue evidence="11">Leaves</tissue>
    </source>
</reference>
<dbReference type="Proteomes" id="UP000636709">
    <property type="component" value="Unassembled WGS sequence"/>
</dbReference>
<protein>
    <recommendedName>
        <fullName evidence="2">RING-type E3 ubiquitin transferase</fullName>
        <ecNumber evidence="2">2.3.2.27</ecNumber>
    </recommendedName>
</protein>
<gene>
    <name evidence="11" type="ORF">HU200_010088</name>
</gene>
<keyword evidence="5" id="KW-0862">Zinc</keyword>
<feature type="transmembrane region" description="Helical" evidence="9">
    <location>
        <begin position="259"/>
        <end position="276"/>
    </location>
</feature>
<keyword evidence="9" id="KW-1133">Transmembrane helix</keyword>
<dbReference type="EC" id="2.3.2.27" evidence="2"/>
<sequence length="399" mass="43110">MSVVYWPGTLIRSESAHGLLPSFTPDSFRPSLAVAITPPLSPWPILISLEWSWEPPPYVRAKEQRDASSFPWPFTAVHSALVENDRGLIAVEEARNLIPRPTWPRQWRATVPPTATRNLSAERGGLPKNPLCSPPWITHSDLQGLRTDERGLAGGAAAMDLPWLDLPFTFLTLLLATRLAYDYYGDVAAAFAGGFSIQVFLFYCFARWYRHAIAAGRSAADAETGRGDPSPSDPESPPVLTPLLGAPDGVRASTLANRCFAVVFMVFVPLVIVVFERSQADVIAYALCLANIIVMVVWLSPDSGPTVAAAKSFLRLSDDEDEGSAGSAGAADDKCCVCLAGMREDQALRALPRCGHRFHDKCIGKWLKAHPTCPVCRATAVPPPGGGGDPLEDDIISPV</sequence>
<dbReference type="PANTHER" id="PTHR14155:SF538">
    <property type="entry name" value="E3 UBIQUITIN-PROTEIN LIGASE OS06G0535400"/>
    <property type="match status" value="1"/>
</dbReference>
<evidence type="ECO:0000256" key="1">
    <source>
        <dbReference type="ARBA" id="ARBA00000900"/>
    </source>
</evidence>
<dbReference type="InterPro" id="IPR053238">
    <property type="entry name" value="RING-H2_zinc_finger"/>
</dbReference>
<dbReference type="CDD" id="cd16454">
    <property type="entry name" value="RING-H2_PA-TM-RING"/>
    <property type="match status" value="1"/>
</dbReference>
<dbReference type="GO" id="GO:0008270">
    <property type="term" value="F:zinc ion binding"/>
    <property type="evidence" value="ECO:0007669"/>
    <property type="project" value="UniProtKB-KW"/>
</dbReference>
<name>A0A835FJM5_9POAL</name>
<evidence type="ECO:0000259" key="10">
    <source>
        <dbReference type="PROSITE" id="PS50089"/>
    </source>
</evidence>
<accession>A0A835FJM5</accession>
<dbReference type="EMBL" id="JACEFO010000708">
    <property type="protein sequence ID" value="KAF8760466.1"/>
    <property type="molecule type" value="Genomic_DNA"/>
</dbReference>
<comment type="catalytic activity">
    <reaction evidence="1">
        <text>S-ubiquitinyl-[E2 ubiquitin-conjugating enzyme]-L-cysteine + [acceptor protein]-L-lysine = [E2 ubiquitin-conjugating enzyme]-L-cysteine + N(6)-ubiquitinyl-[acceptor protein]-L-lysine.</text>
        <dbReference type="EC" id="2.3.2.27"/>
    </reaction>
</comment>
<keyword evidence="9" id="KW-0812">Transmembrane</keyword>
<evidence type="ECO:0000313" key="12">
    <source>
        <dbReference type="Proteomes" id="UP000636709"/>
    </source>
</evidence>
<organism evidence="11 12">
    <name type="scientific">Digitaria exilis</name>
    <dbReference type="NCBI Taxonomy" id="1010633"/>
    <lineage>
        <taxon>Eukaryota</taxon>
        <taxon>Viridiplantae</taxon>
        <taxon>Streptophyta</taxon>
        <taxon>Embryophyta</taxon>
        <taxon>Tracheophyta</taxon>
        <taxon>Spermatophyta</taxon>
        <taxon>Magnoliopsida</taxon>
        <taxon>Liliopsida</taxon>
        <taxon>Poales</taxon>
        <taxon>Poaceae</taxon>
        <taxon>PACMAD clade</taxon>
        <taxon>Panicoideae</taxon>
        <taxon>Panicodae</taxon>
        <taxon>Paniceae</taxon>
        <taxon>Anthephorinae</taxon>
        <taxon>Digitaria</taxon>
    </lineage>
</organism>
<dbReference type="InterPro" id="IPR001841">
    <property type="entry name" value="Znf_RING"/>
</dbReference>
<keyword evidence="3" id="KW-0479">Metal-binding</keyword>
<dbReference type="PROSITE" id="PS50089">
    <property type="entry name" value="ZF_RING_2"/>
    <property type="match status" value="1"/>
</dbReference>
<dbReference type="PANTHER" id="PTHR14155">
    <property type="entry name" value="RING FINGER DOMAIN-CONTAINING"/>
    <property type="match status" value="1"/>
</dbReference>
<dbReference type="OrthoDB" id="689405at2759"/>